<sequence length="213" mass="24120">MSKVICIMGESGSGKTTSMRNLDPKTTYYIDADKKGLSWKGWRKQYNKGNKNYLACDDANIVRQYIKRIAEACPGVKVIVVDTVNGLMVADEMRRSKEKGYDKWVDLAACVWDLVCEAYTYRDDLTIIFTAHTQTDHDEAGYMFTRIKTSGKKLDKICLESKFTTVLLSKCVDGAYKFETQANNSTAKSPMGAFDQMEIDNDIVEVMKALEDY</sequence>
<keyword evidence="2" id="KW-0067">ATP-binding</keyword>
<dbReference type="GO" id="GO:0005524">
    <property type="term" value="F:ATP binding"/>
    <property type="evidence" value="ECO:0007669"/>
    <property type="project" value="UniProtKB-KW"/>
</dbReference>
<evidence type="ECO:0000313" key="2">
    <source>
        <dbReference type="EMBL" id="RGT88463.1"/>
    </source>
</evidence>
<dbReference type="AlphaFoldDB" id="A0A3R6A686"/>
<dbReference type="SMART" id="SM00382">
    <property type="entry name" value="AAA"/>
    <property type="match status" value="1"/>
</dbReference>
<evidence type="ECO:0000259" key="1">
    <source>
        <dbReference type="SMART" id="SM00382"/>
    </source>
</evidence>
<comment type="caution">
    <text evidence="2">The sequence shown here is derived from an EMBL/GenBank/DDBJ whole genome shotgun (WGS) entry which is preliminary data.</text>
</comment>
<feature type="domain" description="AAA+ ATPase" evidence="1">
    <location>
        <begin position="1"/>
        <end position="154"/>
    </location>
</feature>
<protein>
    <submittedName>
        <fullName evidence="2">ATP-binding protein</fullName>
    </submittedName>
</protein>
<keyword evidence="2" id="KW-0547">Nucleotide-binding</keyword>
<accession>A0A3R6A686</accession>
<dbReference type="Gene3D" id="3.40.50.300">
    <property type="entry name" value="P-loop containing nucleotide triphosphate hydrolases"/>
    <property type="match status" value="1"/>
</dbReference>
<gene>
    <name evidence="2" type="ORF">DWX03_11945</name>
</gene>
<dbReference type="Pfam" id="PF13479">
    <property type="entry name" value="AAA_24"/>
    <property type="match status" value="1"/>
</dbReference>
<keyword evidence="3" id="KW-1185">Reference proteome</keyword>
<dbReference type="RefSeq" id="WP_117835748.1">
    <property type="nucleotide sequence ID" value="NZ_QRXJ01000016.1"/>
</dbReference>
<dbReference type="InterPro" id="IPR027417">
    <property type="entry name" value="P-loop_NTPase"/>
</dbReference>
<dbReference type="SUPFAM" id="SSF52540">
    <property type="entry name" value="P-loop containing nucleoside triphosphate hydrolases"/>
    <property type="match status" value="1"/>
</dbReference>
<dbReference type="EMBL" id="QRXJ01000016">
    <property type="protein sequence ID" value="RGT88463.1"/>
    <property type="molecule type" value="Genomic_DNA"/>
</dbReference>
<dbReference type="Proteomes" id="UP000283360">
    <property type="component" value="Unassembled WGS sequence"/>
</dbReference>
<reference evidence="2 3" key="1">
    <citation type="submission" date="2018-08" db="EMBL/GenBank/DDBJ databases">
        <title>A genome reference for cultivated species of the human gut microbiota.</title>
        <authorList>
            <person name="Zou Y."/>
            <person name="Xue W."/>
            <person name="Luo G."/>
        </authorList>
    </citation>
    <scope>NUCLEOTIDE SEQUENCE [LARGE SCALE GENOMIC DNA]</scope>
    <source>
        <strain evidence="2 3">AF18-12LB</strain>
    </source>
</reference>
<proteinExistence type="predicted"/>
<organism evidence="2 3">
    <name type="scientific">Coprococcus comes</name>
    <dbReference type="NCBI Taxonomy" id="410072"/>
    <lineage>
        <taxon>Bacteria</taxon>
        <taxon>Bacillati</taxon>
        <taxon>Bacillota</taxon>
        <taxon>Clostridia</taxon>
        <taxon>Lachnospirales</taxon>
        <taxon>Lachnospiraceae</taxon>
        <taxon>Coprococcus</taxon>
    </lineage>
</organism>
<evidence type="ECO:0000313" key="3">
    <source>
        <dbReference type="Proteomes" id="UP000283360"/>
    </source>
</evidence>
<name>A0A3R6A686_9FIRM</name>
<dbReference type="InterPro" id="IPR003593">
    <property type="entry name" value="AAA+_ATPase"/>
</dbReference>